<evidence type="ECO:0000313" key="4">
    <source>
        <dbReference type="Proteomes" id="UP000002051"/>
    </source>
</evidence>
<reference evidence="2 4" key="1">
    <citation type="journal article" date="2011" name="Nature">
        <title>The Medicago genome provides insight into the evolution of rhizobial symbioses.</title>
        <authorList>
            <person name="Young N.D."/>
            <person name="Debelle F."/>
            <person name="Oldroyd G.E."/>
            <person name="Geurts R."/>
            <person name="Cannon S.B."/>
            <person name="Udvardi M.K."/>
            <person name="Benedito V.A."/>
            <person name="Mayer K.F."/>
            <person name="Gouzy J."/>
            <person name="Schoof H."/>
            <person name="Van de Peer Y."/>
            <person name="Proost S."/>
            <person name="Cook D.R."/>
            <person name="Meyers B.C."/>
            <person name="Spannagl M."/>
            <person name="Cheung F."/>
            <person name="De Mita S."/>
            <person name="Krishnakumar V."/>
            <person name="Gundlach H."/>
            <person name="Zhou S."/>
            <person name="Mudge J."/>
            <person name="Bharti A.K."/>
            <person name="Murray J.D."/>
            <person name="Naoumkina M.A."/>
            <person name="Rosen B."/>
            <person name="Silverstein K.A."/>
            <person name="Tang H."/>
            <person name="Rombauts S."/>
            <person name="Zhao P.X."/>
            <person name="Zhou P."/>
            <person name="Barbe V."/>
            <person name="Bardou P."/>
            <person name="Bechner M."/>
            <person name="Bellec A."/>
            <person name="Berger A."/>
            <person name="Berges H."/>
            <person name="Bidwell S."/>
            <person name="Bisseling T."/>
            <person name="Choisne N."/>
            <person name="Couloux A."/>
            <person name="Denny R."/>
            <person name="Deshpande S."/>
            <person name="Dai X."/>
            <person name="Doyle J.J."/>
            <person name="Dudez A.M."/>
            <person name="Farmer A.D."/>
            <person name="Fouteau S."/>
            <person name="Franken C."/>
            <person name="Gibelin C."/>
            <person name="Gish J."/>
            <person name="Goldstein S."/>
            <person name="Gonzalez A.J."/>
            <person name="Green P.J."/>
            <person name="Hallab A."/>
            <person name="Hartog M."/>
            <person name="Hua A."/>
            <person name="Humphray S.J."/>
            <person name="Jeong D.H."/>
            <person name="Jing Y."/>
            <person name="Jocker A."/>
            <person name="Kenton S.M."/>
            <person name="Kim D.J."/>
            <person name="Klee K."/>
            <person name="Lai H."/>
            <person name="Lang C."/>
            <person name="Lin S."/>
            <person name="Macmil S.L."/>
            <person name="Magdelenat G."/>
            <person name="Matthews L."/>
            <person name="McCorrison J."/>
            <person name="Monaghan E.L."/>
            <person name="Mun J.H."/>
            <person name="Najar F.Z."/>
            <person name="Nicholson C."/>
            <person name="Noirot C."/>
            <person name="O'Bleness M."/>
            <person name="Paule C.R."/>
            <person name="Poulain J."/>
            <person name="Prion F."/>
            <person name="Qin B."/>
            <person name="Qu C."/>
            <person name="Retzel E.F."/>
            <person name="Riddle C."/>
            <person name="Sallet E."/>
            <person name="Samain S."/>
            <person name="Samson N."/>
            <person name="Sanders I."/>
            <person name="Saurat O."/>
            <person name="Scarpelli C."/>
            <person name="Schiex T."/>
            <person name="Segurens B."/>
            <person name="Severin A.J."/>
            <person name="Sherrier D.J."/>
            <person name="Shi R."/>
            <person name="Sims S."/>
            <person name="Singer S.R."/>
            <person name="Sinharoy S."/>
            <person name="Sterck L."/>
            <person name="Viollet A."/>
            <person name="Wang B.B."/>
            <person name="Wang K."/>
            <person name="Wang M."/>
            <person name="Wang X."/>
            <person name="Warfsmann J."/>
            <person name="Weissenbach J."/>
            <person name="White D.D."/>
            <person name="White J.D."/>
            <person name="Wiley G.B."/>
            <person name="Wincker P."/>
            <person name="Xing Y."/>
            <person name="Yang L."/>
            <person name="Yao Z."/>
            <person name="Ying F."/>
            <person name="Zhai J."/>
            <person name="Zhou L."/>
            <person name="Zuber A."/>
            <person name="Denarie J."/>
            <person name="Dixon R.A."/>
            <person name="May G.D."/>
            <person name="Schwartz D.C."/>
            <person name="Rogers J."/>
            <person name="Quetier F."/>
            <person name="Town C.D."/>
            <person name="Roe B.A."/>
        </authorList>
    </citation>
    <scope>NUCLEOTIDE SEQUENCE [LARGE SCALE GENOMIC DNA]</scope>
    <source>
        <strain evidence="2">A17</strain>
        <strain evidence="3 4">cv. Jemalong A17</strain>
    </source>
</reference>
<dbReference type="OrthoDB" id="1433862at2759"/>
<dbReference type="KEGG" id="mtr:11436665"/>
<feature type="coiled-coil region" evidence="1">
    <location>
        <begin position="95"/>
        <end position="202"/>
    </location>
</feature>
<dbReference type="HOGENOM" id="CLU_822247_0_0_1"/>
<dbReference type="AlphaFoldDB" id="G7K4I7"/>
<dbReference type="Proteomes" id="UP000002051">
    <property type="component" value="Chromosome 5"/>
</dbReference>
<dbReference type="PaxDb" id="3880-AET00703"/>
<gene>
    <name evidence="3" type="primary">11436665</name>
    <name evidence="2" type="ordered locus">MTR_5g094970</name>
</gene>
<sequence length="338" mass="39353">MLDSDQIQHLQQSVEMERLKLQEELKMEKLARIQAEEEFKKREELCQKGKKVQERYEALLKKVKADLSDRDTVVVLRKRNIELRELLFEEGKITIGELTKRNYELESEVHKLKEKKAEDGNELDMLRKKKGELDNEVLELKEKSVEDGNALDMPKTKSGELECEVEKLKEKMVEDGNALDVLNRKNFELEFKVLELEKLKEKWLDDSNALDELRSMVGVLEVEKNALAGIEIKNGELKETVNTNLAIISELRNENRELVDEKCKGEILLESLNKKFKAFHERVARLEDDSNLSMSVDASGGGNNERIERMLVTMRPEMTLWRSLLLCKETKMFITLME</sequence>
<reference evidence="3" key="3">
    <citation type="submission" date="2015-04" db="UniProtKB">
        <authorList>
            <consortium name="EnsemblPlants"/>
        </authorList>
    </citation>
    <scope>IDENTIFICATION</scope>
    <source>
        <strain evidence="3">cv. Jemalong A17</strain>
    </source>
</reference>
<organism evidence="2 4">
    <name type="scientific">Medicago truncatula</name>
    <name type="common">Barrel medic</name>
    <name type="synonym">Medicago tribuloides</name>
    <dbReference type="NCBI Taxonomy" id="3880"/>
    <lineage>
        <taxon>Eukaryota</taxon>
        <taxon>Viridiplantae</taxon>
        <taxon>Streptophyta</taxon>
        <taxon>Embryophyta</taxon>
        <taxon>Tracheophyta</taxon>
        <taxon>Spermatophyta</taxon>
        <taxon>Magnoliopsida</taxon>
        <taxon>eudicotyledons</taxon>
        <taxon>Gunneridae</taxon>
        <taxon>Pentapetalae</taxon>
        <taxon>rosids</taxon>
        <taxon>fabids</taxon>
        <taxon>Fabales</taxon>
        <taxon>Fabaceae</taxon>
        <taxon>Papilionoideae</taxon>
        <taxon>50 kb inversion clade</taxon>
        <taxon>NPAAA clade</taxon>
        <taxon>Hologalegina</taxon>
        <taxon>IRL clade</taxon>
        <taxon>Trifolieae</taxon>
        <taxon>Medicago</taxon>
    </lineage>
</organism>
<accession>G7K4I7</accession>
<evidence type="ECO:0000313" key="3">
    <source>
        <dbReference type="EnsemblPlants" id="AET00703"/>
    </source>
</evidence>
<proteinExistence type="predicted"/>
<dbReference type="EnsemblPlants" id="AET00703">
    <property type="protein sequence ID" value="AET00703"/>
    <property type="gene ID" value="MTR_5g094970"/>
</dbReference>
<accession>A0A0C3XUL4</accession>
<protein>
    <submittedName>
        <fullName evidence="2 3">Uncharacterized protein</fullName>
    </submittedName>
</protein>
<keyword evidence="1" id="KW-0175">Coiled coil</keyword>
<feature type="coiled-coil region" evidence="1">
    <location>
        <begin position="16"/>
        <end position="62"/>
    </location>
</feature>
<keyword evidence="4" id="KW-1185">Reference proteome</keyword>
<evidence type="ECO:0000256" key="1">
    <source>
        <dbReference type="SAM" id="Coils"/>
    </source>
</evidence>
<evidence type="ECO:0000313" key="2">
    <source>
        <dbReference type="EMBL" id="AET00703.2"/>
    </source>
</evidence>
<reference evidence="2 4" key="2">
    <citation type="journal article" date="2014" name="BMC Genomics">
        <title>An improved genome release (version Mt4.0) for the model legume Medicago truncatula.</title>
        <authorList>
            <person name="Tang H."/>
            <person name="Krishnakumar V."/>
            <person name="Bidwell S."/>
            <person name="Rosen B."/>
            <person name="Chan A."/>
            <person name="Zhou S."/>
            <person name="Gentzbittel L."/>
            <person name="Childs K.L."/>
            <person name="Yandell M."/>
            <person name="Gundlach H."/>
            <person name="Mayer K.F."/>
            <person name="Schwartz D.C."/>
            <person name="Town C.D."/>
        </authorList>
    </citation>
    <scope>GENOME REANNOTATION</scope>
    <source>
        <strain evidence="3 4">cv. Jemalong A17</strain>
    </source>
</reference>
<name>G7K4I7_MEDTR</name>
<dbReference type="EMBL" id="CM001221">
    <property type="protein sequence ID" value="AET00703.2"/>
    <property type="molecule type" value="Genomic_DNA"/>
</dbReference>